<proteinExistence type="predicted"/>
<feature type="repeat" description="PPR" evidence="2">
    <location>
        <begin position="170"/>
        <end position="204"/>
    </location>
</feature>
<evidence type="ECO:0000313" key="3">
    <source>
        <dbReference type="EMBL" id="ERM94249.1"/>
    </source>
</evidence>
<feature type="repeat" description="PPR" evidence="2">
    <location>
        <begin position="274"/>
        <end position="308"/>
    </location>
</feature>
<accession>W1NGD1</accession>
<dbReference type="FunFam" id="1.25.40.10:FF:000090">
    <property type="entry name" value="Pentatricopeptide repeat-containing protein, chloroplastic"/>
    <property type="match status" value="1"/>
</dbReference>
<dbReference type="Proteomes" id="UP000017836">
    <property type="component" value="Unassembled WGS sequence"/>
</dbReference>
<keyword evidence="4" id="KW-1185">Reference proteome</keyword>
<dbReference type="NCBIfam" id="TIGR00756">
    <property type="entry name" value="PPR"/>
    <property type="match status" value="3"/>
</dbReference>
<dbReference type="PROSITE" id="PS51375">
    <property type="entry name" value="PPR"/>
    <property type="match status" value="4"/>
</dbReference>
<dbReference type="PANTHER" id="PTHR47926:SF452">
    <property type="entry name" value="PENTATRICOPEPTIDE REPEAT-CONTAINING PROTEIN"/>
    <property type="match status" value="1"/>
</dbReference>
<feature type="repeat" description="PPR" evidence="2">
    <location>
        <begin position="345"/>
        <end position="379"/>
    </location>
</feature>
<dbReference type="eggNOG" id="KOG4197">
    <property type="taxonomic scope" value="Eukaryota"/>
</dbReference>
<dbReference type="GO" id="GO:0003723">
    <property type="term" value="F:RNA binding"/>
    <property type="evidence" value="ECO:0000318"/>
    <property type="project" value="GO_Central"/>
</dbReference>
<dbReference type="OMA" id="AGFGNHG"/>
<evidence type="ECO:0000256" key="2">
    <source>
        <dbReference type="PROSITE-ProRule" id="PRU00708"/>
    </source>
</evidence>
<dbReference type="HOGENOM" id="CLU_002706_37_8_1"/>
<dbReference type="Pfam" id="PF01535">
    <property type="entry name" value="PPR"/>
    <property type="match status" value="2"/>
</dbReference>
<gene>
    <name evidence="3" type="ORF">AMTR_s00010p00217860</name>
</gene>
<dbReference type="AlphaFoldDB" id="W1NGD1"/>
<dbReference type="Pfam" id="PF20431">
    <property type="entry name" value="E_motif"/>
    <property type="match status" value="1"/>
</dbReference>
<evidence type="ECO:0000256" key="1">
    <source>
        <dbReference type="ARBA" id="ARBA00022737"/>
    </source>
</evidence>
<dbReference type="InterPro" id="IPR002885">
    <property type="entry name" value="PPR_rpt"/>
</dbReference>
<dbReference type="Gramene" id="ERM94249">
    <property type="protein sequence ID" value="ERM94249"/>
    <property type="gene ID" value="AMTR_s00010p00217860"/>
</dbReference>
<dbReference type="PANTHER" id="PTHR47926">
    <property type="entry name" value="PENTATRICOPEPTIDE REPEAT-CONTAINING PROTEIN"/>
    <property type="match status" value="1"/>
</dbReference>
<dbReference type="KEGG" id="atr:18422146"/>
<protein>
    <recommendedName>
        <fullName evidence="5">Pentatricopeptide repeat-containing protein</fullName>
    </recommendedName>
</protein>
<sequence length="595" mass="65795">MDIQELTRVVHQCAKTGTLRQGMALHALITKSTPLLTFLCNHLLNMYSKLNNNNNLPLSQAHQLFDQMPDPNLISWSTLISAYSHSLNPSTSLSLFSNLPFTPNEYVYGATLGASARLLDAQFGRQIHAHAIKLSYEKNTIVSASLVSLYMKCGMFDNGMRAFGDSQEPQVSAWNAVISGCIDKAKCEVGLELFSEMRTQGVMPDRFTLVGVLSICAGAHEWSWWCAHQLHCLSTKLGLASLAFVANSILTLYSKCGSSLEEVELLFDEIDAKDTISWNTFMASCSHFGDHNKALNVLAKMATTSLVPDAFTFSSVLAACTGLASLELGSMVHARALRTISNPPDTALCNALVTMYARCGRIDRACIVFELIPLRNVVSWNALIAGLACHGLGLKAISTFEAMRNDLKAPSPDSVTFVALLTGCSHTGLVEEGKVYFEMMVEDYGIEPSIEHFSCLIDMLGRAGLVSEGEEYAKRFGGEDLVIWGSLLSACRLHGDLETGKRVGSSILEMGPDIGSPYVLVSNMFARERMWEEVRETRKRMRESGVKKEVGWSWVQVRGEFHRFTVGDFDNPYMRELMNVLGSFEPYWFSETRVL</sequence>
<dbReference type="InterPro" id="IPR011990">
    <property type="entry name" value="TPR-like_helical_dom_sf"/>
</dbReference>
<evidence type="ECO:0000313" key="4">
    <source>
        <dbReference type="Proteomes" id="UP000017836"/>
    </source>
</evidence>
<dbReference type="OrthoDB" id="185373at2759"/>
<dbReference type="GO" id="GO:0009451">
    <property type="term" value="P:RNA modification"/>
    <property type="evidence" value="ECO:0000318"/>
    <property type="project" value="GO_Central"/>
</dbReference>
<reference evidence="4" key="1">
    <citation type="journal article" date="2013" name="Science">
        <title>The Amborella genome and the evolution of flowering plants.</title>
        <authorList>
            <consortium name="Amborella Genome Project"/>
        </authorList>
    </citation>
    <scope>NUCLEOTIDE SEQUENCE [LARGE SCALE GENOMIC DNA]</scope>
</reference>
<keyword evidence="1" id="KW-0677">Repeat</keyword>
<feature type="repeat" description="PPR" evidence="2">
    <location>
        <begin position="413"/>
        <end position="448"/>
    </location>
</feature>
<dbReference type="Pfam" id="PF13041">
    <property type="entry name" value="PPR_2"/>
    <property type="match status" value="3"/>
</dbReference>
<name>W1NGD1_AMBTC</name>
<dbReference type="EMBL" id="KI397513">
    <property type="protein sequence ID" value="ERM94249.1"/>
    <property type="molecule type" value="Genomic_DNA"/>
</dbReference>
<dbReference type="InterPro" id="IPR046960">
    <property type="entry name" value="PPR_At4g14850-like_plant"/>
</dbReference>
<dbReference type="InterPro" id="IPR046848">
    <property type="entry name" value="E_motif"/>
</dbReference>
<dbReference type="Gene3D" id="1.25.40.10">
    <property type="entry name" value="Tetratricopeptide repeat domain"/>
    <property type="match status" value="5"/>
</dbReference>
<evidence type="ECO:0008006" key="5">
    <source>
        <dbReference type="Google" id="ProtNLM"/>
    </source>
</evidence>
<organism evidence="3 4">
    <name type="scientific">Amborella trichopoda</name>
    <dbReference type="NCBI Taxonomy" id="13333"/>
    <lineage>
        <taxon>Eukaryota</taxon>
        <taxon>Viridiplantae</taxon>
        <taxon>Streptophyta</taxon>
        <taxon>Embryophyta</taxon>
        <taxon>Tracheophyta</taxon>
        <taxon>Spermatophyta</taxon>
        <taxon>Magnoliopsida</taxon>
        <taxon>Amborellales</taxon>
        <taxon>Amborellaceae</taxon>
        <taxon>Amborella</taxon>
    </lineage>
</organism>